<accession>A0A315S7F2</accession>
<dbReference type="AlphaFoldDB" id="A0A315S7F2"/>
<evidence type="ECO:0000313" key="1">
    <source>
        <dbReference type="EMBL" id="RKR79765.1"/>
    </source>
</evidence>
<organism evidence="1 2">
    <name type="scientific">Williamsia marianensis</name>
    <dbReference type="NCBI Taxonomy" id="85044"/>
    <lineage>
        <taxon>Bacteria</taxon>
        <taxon>Bacillati</taxon>
        <taxon>Actinomycetota</taxon>
        <taxon>Actinomycetes</taxon>
        <taxon>Mycobacteriales</taxon>
        <taxon>Nocardiaceae</taxon>
        <taxon>Williamsia</taxon>
    </lineage>
</organism>
<dbReference type="SUPFAM" id="SSF52833">
    <property type="entry name" value="Thioredoxin-like"/>
    <property type="match status" value="1"/>
</dbReference>
<comment type="caution">
    <text evidence="1">The sequence shown here is derived from an EMBL/GenBank/DDBJ whole genome shotgun (WGS) entry which is preliminary data.</text>
</comment>
<sequence length="200" mass="21692">MSAVTFYFDPACPFAWAASRWLLNTTQRREIEIDWRQMSLAVLNEGSDVPEQQRHHMEVSQQLGRVLAAAHDRAGDSALGPLYTALGKRVHQQGADVTTAMVAKALTESGLDPQLADSLDDSTYDSAVRVAHQESQDSLGDSGGSPIMCINGQCFFGPVLTAIPDDREGDQLFDALQTLSTTSAFAQLQRPHNGPPTFSS</sequence>
<dbReference type="EMBL" id="RBKV01000002">
    <property type="protein sequence ID" value="RKR79765.1"/>
    <property type="molecule type" value="Genomic_DNA"/>
</dbReference>
<dbReference type="Proteomes" id="UP000274762">
    <property type="component" value="Unassembled WGS sequence"/>
</dbReference>
<proteinExistence type="predicted"/>
<dbReference type="RefSeq" id="WP_023959030.1">
    <property type="nucleotide sequence ID" value="NZ_CBCRXS010000016.1"/>
</dbReference>
<dbReference type="InterPro" id="IPR036249">
    <property type="entry name" value="Thioredoxin-like_sf"/>
</dbReference>
<protein>
    <submittedName>
        <fullName evidence="1">DSBA-like thioredoxin domain-containing protein</fullName>
    </submittedName>
</protein>
<dbReference type="Pfam" id="PF22234">
    <property type="entry name" value="Rv2466c-like"/>
    <property type="match status" value="1"/>
</dbReference>
<gene>
    <name evidence="1" type="ORF">DFJ75_4898</name>
</gene>
<reference evidence="1 2" key="1">
    <citation type="submission" date="2018-10" db="EMBL/GenBank/DDBJ databases">
        <title>Sequencing the genomes of 1000 actinobacteria strains.</title>
        <authorList>
            <person name="Klenk H.-P."/>
        </authorList>
    </citation>
    <scope>NUCLEOTIDE SEQUENCE [LARGE SCALE GENOMIC DNA]</scope>
    <source>
        <strain evidence="1 2">DSM 44343</strain>
    </source>
</reference>
<dbReference type="Gene3D" id="3.40.30.10">
    <property type="entry name" value="Glutaredoxin"/>
    <property type="match status" value="1"/>
</dbReference>
<name>A0A315S7F2_WILMA</name>
<dbReference type="InterPro" id="IPR053977">
    <property type="entry name" value="Rv2466c-like"/>
</dbReference>
<accession>A0A495ISK2</accession>
<evidence type="ECO:0000313" key="2">
    <source>
        <dbReference type="Proteomes" id="UP000274762"/>
    </source>
</evidence>